<sequence>MEIKEREARGEIVMEAIALNVDASKVAPTAQAGFKDVYSSSCAKQKLKVLSEKPCFSPSNNLFHDFSLGKKDCLSGEVS</sequence>
<dbReference type="AlphaFoldDB" id="A0A314Z8A6"/>
<gene>
    <name evidence="1" type="ORF">Pyn_00386</name>
</gene>
<dbReference type="Proteomes" id="UP000250321">
    <property type="component" value="Unassembled WGS sequence"/>
</dbReference>
<proteinExistence type="predicted"/>
<protein>
    <submittedName>
        <fullName evidence="1">Uncharacterized protein</fullName>
    </submittedName>
</protein>
<name>A0A314Z8A6_PRUYE</name>
<organism evidence="1 2">
    <name type="scientific">Prunus yedoensis var. nudiflora</name>
    <dbReference type="NCBI Taxonomy" id="2094558"/>
    <lineage>
        <taxon>Eukaryota</taxon>
        <taxon>Viridiplantae</taxon>
        <taxon>Streptophyta</taxon>
        <taxon>Embryophyta</taxon>
        <taxon>Tracheophyta</taxon>
        <taxon>Spermatophyta</taxon>
        <taxon>Magnoliopsida</taxon>
        <taxon>eudicotyledons</taxon>
        <taxon>Gunneridae</taxon>
        <taxon>Pentapetalae</taxon>
        <taxon>rosids</taxon>
        <taxon>fabids</taxon>
        <taxon>Rosales</taxon>
        <taxon>Rosaceae</taxon>
        <taxon>Amygdaloideae</taxon>
        <taxon>Amygdaleae</taxon>
        <taxon>Prunus</taxon>
    </lineage>
</organism>
<keyword evidence="2" id="KW-1185">Reference proteome</keyword>
<evidence type="ECO:0000313" key="1">
    <source>
        <dbReference type="EMBL" id="PQQ14307.1"/>
    </source>
</evidence>
<reference evidence="1 2" key="1">
    <citation type="submission" date="2018-02" db="EMBL/GenBank/DDBJ databases">
        <title>Draft genome of wild Prunus yedoensis var. nudiflora.</title>
        <authorList>
            <person name="Baek S."/>
            <person name="Kim J.-H."/>
            <person name="Choi K."/>
            <person name="Kim G.-B."/>
            <person name="Cho A."/>
            <person name="Jang H."/>
            <person name="Shin C.-H."/>
            <person name="Yu H.-J."/>
            <person name="Mun J.-H."/>
        </authorList>
    </citation>
    <scope>NUCLEOTIDE SEQUENCE [LARGE SCALE GENOMIC DNA]</scope>
    <source>
        <strain evidence="2">cv. Jeju island</strain>
        <tissue evidence="1">Leaf</tissue>
    </source>
</reference>
<comment type="caution">
    <text evidence="1">The sequence shown here is derived from an EMBL/GenBank/DDBJ whole genome shotgun (WGS) entry which is preliminary data.</text>
</comment>
<evidence type="ECO:0000313" key="2">
    <source>
        <dbReference type="Proteomes" id="UP000250321"/>
    </source>
</evidence>
<dbReference type="EMBL" id="PJQY01000265">
    <property type="protein sequence ID" value="PQQ14307.1"/>
    <property type="molecule type" value="Genomic_DNA"/>
</dbReference>
<accession>A0A314Z8A6</accession>